<reference evidence="1 2" key="1">
    <citation type="submission" date="2020-08" db="EMBL/GenBank/DDBJ databases">
        <title>Genomic Encyclopedia of Type Strains, Phase IV (KMG-IV): sequencing the most valuable type-strain genomes for metagenomic binning, comparative biology and taxonomic classification.</title>
        <authorList>
            <person name="Goeker M."/>
        </authorList>
    </citation>
    <scope>NUCLEOTIDE SEQUENCE [LARGE SCALE GENOMIC DNA]</scope>
    <source>
        <strain evidence="1 2">DSM 45615</strain>
    </source>
</reference>
<name>A0A840PK59_9ACTN</name>
<gene>
    <name evidence="1" type="ORF">HNP84_006182</name>
</gene>
<proteinExistence type="predicted"/>
<dbReference type="Proteomes" id="UP000578449">
    <property type="component" value="Unassembled WGS sequence"/>
</dbReference>
<dbReference type="AlphaFoldDB" id="A0A840PK59"/>
<organism evidence="1 2">
    <name type="scientific">Thermocatellispora tengchongensis</name>
    <dbReference type="NCBI Taxonomy" id="1073253"/>
    <lineage>
        <taxon>Bacteria</taxon>
        <taxon>Bacillati</taxon>
        <taxon>Actinomycetota</taxon>
        <taxon>Actinomycetes</taxon>
        <taxon>Streptosporangiales</taxon>
        <taxon>Streptosporangiaceae</taxon>
        <taxon>Thermocatellispora</taxon>
    </lineage>
</organism>
<sequence length="149" mass="15800">MLDAMIVPLLVTTDLPPGSDVAQFGRIVTGAVRTLRRGDLAYPGYLHGRTFWLDRPGPPGGLRREELRFAALLGFLSAAGPRGSAREVVADARAAITVAISARYGDLGSPPAVMGIRSEDVRERTPETAVTAITSDAVPELAAVTRSYL</sequence>
<accession>A0A840PK59</accession>
<protein>
    <submittedName>
        <fullName evidence="1">Uncharacterized protein</fullName>
    </submittedName>
</protein>
<dbReference type="EMBL" id="JACHGN010000014">
    <property type="protein sequence ID" value="MBB5136435.1"/>
    <property type="molecule type" value="Genomic_DNA"/>
</dbReference>
<dbReference type="RefSeq" id="WP_185053316.1">
    <property type="nucleotide sequence ID" value="NZ_BAABIX010000011.1"/>
</dbReference>
<comment type="caution">
    <text evidence="1">The sequence shown here is derived from an EMBL/GenBank/DDBJ whole genome shotgun (WGS) entry which is preliminary data.</text>
</comment>
<keyword evidence="2" id="KW-1185">Reference proteome</keyword>
<evidence type="ECO:0000313" key="1">
    <source>
        <dbReference type="EMBL" id="MBB5136435.1"/>
    </source>
</evidence>
<evidence type="ECO:0000313" key="2">
    <source>
        <dbReference type="Proteomes" id="UP000578449"/>
    </source>
</evidence>